<keyword evidence="1" id="KW-1133">Transmembrane helix</keyword>
<organism evidence="3 4">
    <name type="scientific">Saccharothrix algeriensis</name>
    <dbReference type="NCBI Taxonomy" id="173560"/>
    <lineage>
        <taxon>Bacteria</taxon>
        <taxon>Bacillati</taxon>
        <taxon>Actinomycetota</taxon>
        <taxon>Actinomycetes</taxon>
        <taxon>Pseudonocardiales</taxon>
        <taxon>Pseudonocardiaceae</taxon>
        <taxon>Saccharothrix</taxon>
    </lineage>
</organism>
<keyword evidence="1" id="KW-0472">Membrane</keyword>
<accession>A0A8T8I308</accession>
<evidence type="ECO:0000313" key="5">
    <source>
        <dbReference type="Proteomes" id="UP001195724"/>
    </source>
</evidence>
<keyword evidence="1" id="KW-0812">Transmembrane</keyword>
<name>A0A8T8I308_9PSEU</name>
<feature type="transmembrane region" description="Helical" evidence="1">
    <location>
        <begin position="28"/>
        <end position="45"/>
    </location>
</feature>
<dbReference type="Proteomes" id="UP000671828">
    <property type="component" value="Chromosome"/>
</dbReference>
<dbReference type="Proteomes" id="UP001195724">
    <property type="component" value="Unassembled WGS sequence"/>
</dbReference>
<dbReference type="EMBL" id="CP072788">
    <property type="protein sequence ID" value="QTR05136.1"/>
    <property type="molecule type" value="Genomic_DNA"/>
</dbReference>
<dbReference type="EMBL" id="JAFBCL010000001">
    <property type="protein sequence ID" value="MBM7811227.1"/>
    <property type="molecule type" value="Genomic_DNA"/>
</dbReference>
<evidence type="ECO:0000313" key="2">
    <source>
        <dbReference type="EMBL" id="MBM7811227.1"/>
    </source>
</evidence>
<evidence type="ECO:0000313" key="3">
    <source>
        <dbReference type="EMBL" id="QTR05136.1"/>
    </source>
</evidence>
<dbReference type="AlphaFoldDB" id="A0A8T8I308"/>
<sequence>MTLLVLLASGVVLPSVRSGSFTADVSAMTTVVVCALVGGTILGMGDRKE</sequence>
<dbReference type="RefSeq" id="WP_204842089.1">
    <property type="nucleotide sequence ID" value="NZ_JAFBCL010000001.1"/>
</dbReference>
<proteinExistence type="predicted"/>
<evidence type="ECO:0000256" key="1">
    <source>
        <dbReference type="SAM" id="Phobius"/>
    </source>
</evidence>
<protein>
    <submittedName>
        <fullName evidence="3">Uncharacterized protein</fullName>
    </submittedName>
</protein>
<reference evidence="2 5" key="1">
    <citation type="submission" date="2021-01" db="EMBL/GenBank/DDBJ databases">
        <title>Sequencing the genomes of 1000 actinobacteria strains.</title>
        <authorList>
            <person name="Klenk H.-P."/>
        </authorList>
    </citation>
    <scope>NUCLEOTIDE SEQUENCE [LARGE SCALE GENOMIC DNA]</scope>
    <source>
        <strain evidence="2 5">DSM 44581</strain>
    </source>
</reference>
<keyword evidence="5" id="KW-1185">Reference proteome</keyword>
<gene>
    <name evidence="3" type="ORF">J7S33_10765</name>
    <name evidence="2" type="ORF">JOE68_002092</name>
</gene>
<evidence type="ECO:0000313" key="4">
    <source>
        <dbReference type="Proteomes" id="UP000671828"/>
    </source>
</evidence>
<reference evidence="3" key="2">
    <citation type="submission" date="2021-04" db="EMBL/GenBank/DDBJ databases">
        <title>Saccharothrix algeriensis WGS.</title>
        <authorList>
            <person name="Stuskova K."/>
            <person name="Hakalova E."/>
            <person name="Tebbal A.B."/>
            <person name="Eichmeier A."/>
        </authorList>
    </citation>
    <scope>NUCLEOTIDE SEQUENCE</scope>
    <source>
        <strain evidence="3">NRRL B-24137</strain>
    </source>
</reference>